<feature type="compositionally biased region" description="Polar residues" evidence="1">
    <location>
        <begin position="12"/>
        <end position="21"/>
    </location>
</feature>
<comment type="caution">
    <text evidence="2">The sequence shown here is derived from an EMBL/GenBank/DDBJ whole genome shotgun (WGS) entry which is preliminary data.</text>
</comment>
<proteinExistence type="predicted"/>
<reference evidence="2" key="1">
    <citation type="journal article" date="2023" name="G3 (Bethesda)">
        <title>A reference genome for the long-term kleptoplast-retaining sea slug Elysia crispata morphotype clarki.</title>
        <authorList>
            <person name="Eastman K.E."/>
            <person name="Pendleton A.L."/>
            <person name="Shaikh M.A."/>
            <person name="Suttiyut T."/>
            <person name="Ogas R."/>
            <person name="Tomko P."/>
            <person name="Gavelis G."/>
            <person name="Widhalm J.R."/>
            <person name="Wisecaver J.H."/>
        </authorList>
    </citation>
    <scope>NUCLEOTIDE SEQUENCE</scope>
    <source>
        <strain evidence="2">ECLA1</strain>
    </source>
</reference>
<evidence type="ECO:0000313" key="3">
    <source>
        <dbReference type="Proteomes" id="UP001283361"/>
    </source>
</evidence>
<organism evidence="2 3">
    <name type="scientific">Elysia crispata</name>
    <name type="common">lettuce slug</name>
    <dbReference type="NCBI Taxonomy" id="231223"/>
    <lineage>
        <taxon>Eukaryota</taxon>
        <taxon>Metazoa</taxon>
        <taxon>Spiralia</taxon>
        <taxon>Lophotrochozoa</taxon>
        <taxon>Mollusca</taxon>
        <taxon>Gastropoda</taxon>
        <taxon>Heterobranchia</taxon>
        <taxon>Euthyneura</taxon>
        <taxon>Panpulmonata</taxon>
        <taxon>Sacoglossa</taxon>
        <taxon>Placobranchoidea</taxon>
        <taxon>Plakobranchidae</taxon>
        <taxon>Elysia</taxon>
    </lineage>
</organism>
<feature type="compositionally biased region" description="Basic and acidic residues" evidence="1">
    <location>
        <begin position="169"/>
        <end position="197"/>
    </location>
</feature>
<dbReference type="AlphaFoldDB" id="A0AAE1CY52"/>
<protein>
    <submittedName>
        <fullName evidence="2">Uncharacterized protein</fullName>
    </submittedName>
</protein>
<dbReference type="EMBL" id="JAWDGP010006253">
    <property type="protein sequence ID" value="KAK3744726.1"/>
    <property type="molecule type" value="Genomic_DNA"/>
</dbReference>
<name>A0AAE1CY52_9GAST</name>
<evidence type="ECO:0000256" key="1">
    <source>
        <dbReference type="SAM" id="MobiDB-lite"/>
    </source>
</evidence>
<feature type="region of interest" description="Disordered" evidence="1">
    <location>
        <begin position="163"/>
        <end position="197"/>
    </location>
</feature>
<gene>
    <name evidence="2" type="ORF">RRG08_062374</name>
</gene>
<feature type="region of interest" description="Disordered" evidence="1">
    <location>
        <begin position="1"/>
        <end position="21"/>
    </location>
</feature>
<accession>A0AAE1CY52</accession>
<evidence type="ECO:0000313" key="2">
    <source>
        <dbReference type="EMBL" id="KAK3744726.1"/>
    </source>
</evidence>
<keyword evidence="3" id="KW-1185">Reference proteome</keyword>
<dbReference type="Proteomes" id="UP001283361">
    <property type="component" value="Unassembled WGS sequence"/>
</dbReference>
<sequence>MRGPVSSGLEPTCSNIRSSPATQTMYGGPPLDYHQVHHCSRITSEAILNVLERVSHIPILASITATLQIVIADQLESLTYRARFYSARAEDEHSRPCGWTPRLDHTNFLWSRRDDRRRSHSALITDYIVCACRHAEYQGNPRDQARELVPMLMIGSEEMGLNGGCKVMSGEDKNEEEQNFREESGVLRSSGEEREVE</sequence>